<dbReference type="SUPFAM" id="SSF53474">
    <property type="entry name" value="alpha/beta-Hydrolases"/>
    <property type="match status" value="1"/>
</dbReference>
<feature type="chain" id="PRO_5032873458" evidence="8">
    <location>
        <begin position="23"/>
        <end position="547"/>
    </location>
</feature>
<evidence type="ECO:0000256" key="5">
    <source>
        <dbReference type="ARBA" id="ARBA00022801"/>
    </source>
</evidence>
<evidence type="ECO:0000313" key="9">
    <source>
        <dbReference type="EMBL" id="MXO70228.1"/>
    </source>
</evidence>
<evidence type="ECO:0000313" key="10">
    <source>
        <dbReference type="Proteomes" id="UP000466966"/>
    </source>
</evidence>
<keyword evidence="7" id="KW-1015">Disulfide bond</keyword>
<dbReference type="RefSeq" id="WP_160770170.1">
    <property type="nucleotide sequence ID" value="NZ_WTYV01000001.1"/>
</dbReference>
<accession>A0A844YTP7</accession>
<reference evidence="9 10" key="1">
    <citation type="submission" date="2019-12" db="EMBL/GenBank/DDBJ databases">
        <title>Genomic-based taxomic classification of the family Erythrobacteraceae.</title>
        <authorList>
            <person name="Xu L."/>
        </authorList>
    </citation>
    <scope>NUCLEOTIDE SEQUENCE [LARGE SCALE GENOMIC DNA]</scope>
    <source>
        <strain evidence="9 10">M0322</strain>
    </source>
</reference>
<keyword evidence="4 8" id="KW-0732">Signal</keyword>
<gene>
    <name evidence="9" type="ORF">GRI99_01105</name>
</gene>
<feature type="signal peptide" evidence="8">
    <location>
        <begin position="1"/>
        <end position="22"/>
    </location>
</feature>
<dbReference type="InterPro" id="IPR029058">
    <property type="entry name" value="AB_hydrolase_fold"/>
</dbReference>
<sequence>MSIRHGFAIATALGGTALAALAAIPGAAQGDTVPTAASCTALAQAALPNVEIGTAELVPAGPFTRPAGGPPQAGEPPVLPAHCLVRGTIDRRIGFGGREFGIGFELRLPLEWNGRFLFQGGGGLDGVLNPSIGAVANSGGPPALARGFAVVGTDSGHTGSIVDASFGLDQQARTDYAYNALDEVTQEAKRLIRHFYGAGPAYSYFVGCSNGGRQGLVASQHLPLEFDGIVAGDPAQGFSRLGLGEAWNMRTLARAAPRDADGRPIYARAFSQGDLDLVKGAVLNQCDALDGLADGFINDWRSCSFHPRTLVCERGKTESCLSPVQAEVLHELMTGPMTADGRHVYGPFTYDTGIASSAWRGMRLGTSETGQPNSADSFLGLNMLRYLQLTPPDPAWDPLAADWTVDQMLARIRYQGGIGDGDNPLLSTYALRGKMIVYNGLSDQGMSTPEIIRWHEAMVAATGQAGADAVRFFAVPGMLHCGGGEATDRFEMLDAIVDWVEHGRAPDRIEATSSTIPGVSRPLCPHPLVARYKGGDRNAASSFACEA</sequence>
<dbReference type="GO" id="GO:0046872">
    <property type="term" value="F:metal ion binding"/>
    <property type="evidence" value="ECO:0007669"/>
    <property type="project" value="UniProtKB-KW"/>
</dbReference>
<dbReference type="PANTHER" id="PTHR33938">
    <property type="entry name" value="FERULOYL ESTERASE B-RELATED"/>
    <property type="match status" value="1"/>
</dbReference>
<protein>
    <submittedName>
        <fullName evidence="9">Tannase/feruloyl esterase family alpha/beta hydrolase</fullName>
    </submittedName>
</protein>
<name>A0A844YTP7_9SPHN</name>
<dbReference type="GO" id="GO:0052689">
    <property type="term" value="F:carboxylic ester hydrolase activity"/>
    <property type="evidence" value="ECO:0007669"/>
    <property type="project" value="UniProtKB-KW"/>
</dbReference>
<dbReference type="Pfam" id="PF07519">
    <property type="entry name" value="Tannase"/>
    <property type="match status" value="1"/>
</dbReference>
<keyword evidence="5 9" id="KW-0378">Hydrolase</keyword>
<proteinExistence type="inferred from homology"/>
<keyword evidence="10" id="KW-1185">Reference proteome</keyword>
<dbReference type="OrthoDB" id="7197884at2"/>
<evidence type="ECO:0000256" key="7">
    <source>
        <dbReference type="ARBA" id="ARBA00023157"/>
    </source>
</evidence>
<dbReference type="InterPro" id="IPR011118">
    <property type="entry name" value="Tannase/feruloyl_esterase"/>
</dbReference>
<organism evidence="9 10">
    <name type="scientific">Alteraurantiacibacter buctensis</name>
    <dbReference type="NCBI Taxonomy" id="1503981"/>
    <lineage>
        <taxon>Bacteria</taxon>
        <taxon>Pseudomonadati</taxon>
        <taxon>Pseudomonadota</taxon>
        <taxon>Alphaproteobacteria</taxon>
        <taxon>Sphingomonadales</taxon>
        <taxon>Erythrobacteraceae</taxon>
        <taxon>Alteraurantiacibacter</taxon>
    </lineage>
</organism>
<dbReference type="AlphaFoldDB" id="A0A844YTP7"/>
<dbReference type="PANTHER" id="PTHR33938:SF15">
    <property type="entry name" value="FERULOYL ESTERASE B-RELATED"/>
    <property type="match status" value="1"/>
</dbReference>
<evidence type="ECO:0000256" key="1">
    <source>
        <dbReference type="ARBA" id="ARBA00006249"/>
    </source>
</evidence>
<comment type="caution">
    <text evidence="9">The sequence shown here is derived from an EMBL/GenBank/DDBJ whole genome shotgun (WGS) entry which is preliminary data.</text>
</comment>
<dbReference type="EMBL" id="WTYV01000001">
    <property type="protein sequence ID" value="MXO70228.1"/>
    <property type="molecule type" value="Genomic_DNA"/>
</dbReference>
<evidence type="ECO:0000256" key="8">
    <source>
        <dbReference type="SAM" id="SignalP"/>
    </source>
</evidence>
<evidence type="ECO:0000256" key="3">
    <source>
        <dbReference type="ARBA" id="ARBA00022723"/>
    </source>
</evidence>
<keyword evidence="2" id="KW-0719">Serine esterase</keyword>
<dbReference type="Proteomes" id="UP000466966">
    <property type="component" value="Unassembled WGS sequence"/>
</dbReference>
<evidence type="ECO:0000256" key="2">
    <source>
        <dbReference type="ARBA" id="ARBA00022487"/>
    </source>
</evidence>
<comment type="similarity">
    <text evidence="1">Belongs to the tannase family.</text>
</comment>
<keyword evidence="3" id="KW-0479">Metal-binding</keyword>
<evidence type="ECO:0000256" key="4">
    <source>
        <dbReference type="ARBA" id="ARBA00022729"/>
    </source>
</evidence>
<dbReference type="Gene3D" id="3.40.50.1820">
    <property type="entry name" value="alpha/beta hydrolase"/>
    <property type="match status" value="1"/>
</dbReference>
<evidence type="ECO:0000256" key="6">
    <source>
        <dbReference type="ARBA" id="ARBA00022837"/>
    </source>
</evidence>
<keyword evidence="6" id="KW-0106">Calcium</keyword>